<evidence type="ECO:0000313" key="3">
    <source>
        <dbReference type="Proteomes" id="UP000502415"/>
    </source>
</evidence>
<organism evidence="2 3">
    <name type="scientific">Massilia forsythiae</name>
    <dbReference type="NCBI Taxonomy" id="2728020"/>
    <lineage>
        <taxon>Bacteria</taxon>
        <taxon>Pseudomonadati</taxon>
        <taxon>Pseudomonadota</taxon>
        <taxon>Betaproteobacteria</taxon>
        <taxon>Burkholderiales</taxon>
        <taxon>Oxalobacteraceae</taxon>
        <taxon>Telluria group</taxon>
        <taxon>Massilia</taxon>
    </lineage>
</organism>
<accession>A0A7Z2VTH4</accession>
<dbReference type="AlphaFoldDB" id="A0A7Z2VTH4"/>
<keyword evidence="2" id="KW-0808">Transferase</keyword>
<evidence type="ECO:0000259" key="1">
    <source>
        <dbReference type="PROSITE" id="PS51186"/>
    </source>
</evidence>
<dbReference type="Gene3D" id="3.40.630.30">
    <property type="match status" value="1"/>
</dbReference>
<evidence type="ECO:0000313" key="2">
    <source>
        <dbReference type="EMBL" id="QJD99152.1"/>
    </source>
</evidence>
<feature type="domain" description="N-acetyltransferase" evidence="1">
    <location>
        <begin position="14"/>
        <end position="170"/>
    </location>
</feature>
<dbReference type="PANTHER" id="PTHR43792">
    <property type="entry name" value="GNAT FAMILY, PUTATIVE (AFU_ORTHOLOGUE AFUA_3G00765)-RELATED-RELATED"/>
    <property type="match status" value="1"/>
</dbReference>
<proteinExistence type="predicted"/>
<dbReference type="InterPro" id="IPR051531">
    <property type="entry name" value="N-acetyltransferase"/>
</dbReference>
<reference evidence="2 3" key="1">
    <citation type="submission" date="2020-04" db="EMBL/GenBank/DDBJ databases">
        <title>Genome sequencing of novel species.</title>
        <authorList>
            <person name="Heo J."/>
            <person name="Kim S.-J."/>
            <person name="Kim J.-S."/>
            <person name="Hong S.-B."/>
            <person name="Kwon S.-W."/>
        </authorList>
    </citation>
    <scope>NUCLEOTIDE SEQUENCE [LARGE SCALE GENOMIC DNA]</scope>
    <source>
        <strain evidence="2 3">GN2-R2</strain>
    </source>
</reference>
<keyword evidence="3" id="KW-1185">Reference proteome</keyword>
<protein>
    <submittedName>
        <fullName evidence="2">GNAT family N-acetyltransferase</fullName>
    </submittedName>
</protein>
<dbReference type="GO" id="GO:0008999">
    <property type="term" value="F:protein-N-terminal-alanine acetyltransferase activity"/>
    <property type="evidence" value="ECO:0007669"/>
    <property type="project" value="TreeGrafter"/>
</dbReference>
<dbReference type="Proteomes" id="UP000502415">
    <property type="component" value="Chromosome"/>
</dbReference>
<gene>
    <name evidence="2" type="ORF">HH212_03135</name>
</gene>
<dbReference type="InterPro" id="IPR000182">
    <property type="entry name" value="GNAT_dom"/>
</dbReference>
<dbReference type="Pfam" id="PF13302">
    <property type="entry name" value="Acetyltransf_3"/>
    <property type="match status" value="1"/>
</dbReference>
<name>A0A7Z2VTH4_9BURK</name>
<dbReference type="CDD" id="cd04301">
    <property type="entry name" value="NAT_SF"/>
    <property type="match status" value="1"/>
</dbReference>
<dbReference type="PANTHER" id="PTHR43792:SF9">
    <property type="entry name" value="RIBOSOMAL-PROTEIN-ALANINE ACETYLTRANSFERASE"/>
    <property type="match status" value="1"/>
</dbReference>
<dbReference type="PROSITE" id="PS51186">
    <property type="entry name" value="GNAT"/>
    <property type="match status" value="1"/>
</dbReference>
<dbReference type="KEGG" id="mfy:HH212_03135"/>
<dbReference type="GO" id="GO:0005737">
    <property type="term" value="C:cytoplasm"/>
    <property type="evidence" value="ECO:0007669"/>
    <property type="project" value="TreeGrafter"/>
</dbReference>
<sequence length="186" mass="20874">MPSLTPTVLDTERLQLRWLDENDVAAHFAVFSDPQVTRYWSREPWTDVAQAAEAIAATLAAYADGSGLRLGIVLRASGELIGNASLHHFFEQNRRCELGYAIGSRHWGHGYAGEALRALLGHAFRELDLNRIEADVDPANLASTRVLEKLGFRKEGYMPERWIVHGRPADTVNYGLLKRYWTEQGA</sequence>
<dbReference type="RefSeq" id="WP_169434049.1">
    <property type="nucleotide sequence ID" value="NZ_CP051685.1"/>
</dbReference>
<dbReference type="SUPFAM" id="SSF55729">
    <property type="entry name" value="Acyl-CoA N-acyltransferases (Nat)"/>
    <property type="match status" value="1"/>
</dbReference>
<dbReference type="InterPro" id="IPR016181">
    <property type="entry name" value="Acyl_CoA_acyltransferase"/>
</dbReference>
<dbReference type="EMBL" id="CP051685">
    <property type="protein sequence ID" value="QJD99152.1"/>
    <property type="molecule type" value="Genomic_DNA"/>
</dbReference>